<dbReference type="EMBL" id="WKKV01000008">
    <property type="protein sequence ID" value="MSE03580.1"/>
    <property type="molecule type" value="Genomic_DNA"/>
</dbReference>
<dbReference type="InterPro" id="IPR052829">
    <property type="entry name" value="N-acetyltransferase_domain"/>
</dbReference>
<dbReference type="AlphaFoldDB" id="A0A6A8LN77"/>
<organism evidence="2">
    <name type="scientific">Bacillus velezensis</name>
    <dbReference type="NCBI Taxonomy" id="492670"/>
    <lineage>
        <taxon>Bacteria</taxon>
        <taxon>Bacillati</taxon>
        <taxon>Bacillota</taxon>
        <taxon>Bacilli</taxon>
        <taxon>Bacillales</taxon>
        <taxon>Bacillaceae</taxon>
        <taxon>Bacillus</taxon>
        <taxon>Bacillus amyloliquefaciens group</taxon>
    </lineage>
</organism>
<dbReference type="Gene3D" id="3.40.630.30">
    <property type="match status" value="1"/>
</dbReference>
<dbReference type="InterPro" id="IPR000182">
    <property type="entry name" value="GNAT_dom"/>
</dbReference>
<accession>A0A6A8LN77</accession>
<evidence type="ECO:0000259" key="1">
    <source>
        <dbReference type="PROSITE" id="PS51186"/>
    </source>
</evidence>
<gene>
    <name evidence="2" type="ORF">GKC39_16125</name>
</gene>
<keyword evidence="2" id="KW-0808">Transferase</keyword>
<dbReference type="CDD" id="cd04301">
    <property type="entry name" value="NAT_SF"/>
    <property type="match status" value="1"/>
</dbReference>
<comment type="caution">
    <text evidence="2">The sequence shown here is derived from an EMBL/GenBank/DDBJ whole genome shotgun (WGS) entry which is preliminary data.</text>
</comment>
<dbReference type="PANTHER" id="PTHR43259">
    <property type="entry name" value="SPT10P"/>
    <property type="match status" value="1"/>
</dbReference>
<dbReference type="RefSeq" id="WP_154303239.1">
    <property type="nucleotide sequence ID" value="NZ_CP064845.1"/>
</dbReference>
<dbReference type="Pfam" id="PF00583">
    <property type="entry name" value="Acetyltransf_1"/>
    <property type="match status" value="1"/>
</dbReference>
<dbReference type="PROSITE" id="PS51186">
    <property type="entry name" value="GNAT"/>
    <property type="match status" value="1"/>
</dbReference>
<dbReference type="PANTHER" id="PTHR43259:SF1">
    <property type="entry name" value="N-ACETYLTRANSFERASE DOMAIN-CONTAINING PROTEIN"/>
    <property type="match status" value="1"/>
</dbReference>
<name>A0A6A8LN77_BACVE</name>
<dbReference type="InterPro" id="IPR016181">
    <property type="entry name" value="Acyl_CoA_acyltransferase"/>
</dbReference>
<dbReference type="SUPFAM" id="SSF55729">
    <property type="entry name" value="Acyl-CoA N-acyltransferases (Nat)"/>
    <property type="match status" value="1"/>
</dbReference>
<dbReference type="GO" id="GO:0016747">
    <property type="term" value="F:acyltransferase activity, transferring groups other than amino-acyl groups"/>
    <property type="evidence" value="ECO:0007669"/>
    <property type="project" value="InterPro"/>
</dbReference>
<proteinExistence type="predicted"/>
<feature type="domain" description="N-acetyltransferase" evidence="1">
    <location>
        <begin position="5"/>
        <end position="148"/>
    </location>
</feature>
<sequence>MGSIDRFQILKERGLKKLEHWFKNDNIRRRMDAMLPLDAWYARLNKDEDDTVIMAYDGQLPAGMVSIEFVEERAYIGLIVNPLYQLQGYGKQILQKLLTDPGFTGVREWAASIEKDNQISLVCFQAAGFTLENTEPDEDGFLTLILRG</sequence>
<reference evidence="2" key="1">
    <citation type="submission" date="2019-11" db="EMBL/GenBank/DDBJ databases">
        <title>Draft Genome Sequence of Plant Growth-Promoting Rhizosphere-Associated Bacteria.</title>
        <authorList>
            <person name="Vasilyev I.Y."/>
            <person name="Radchenko V."/>
            <person name="Ilnitskaya E.V."/>
        </authorList>
    </citation>
    <scope>NUCLEOTIDE SEQUENCE</scope>
    <source>
        <strain evidence="2">VRA_517_n</strain>
    </source>
</reference>
<evidence type="ECO:0000313" key="2">
    <source>
        <dbReference type="EMBL" id="MSE03580.1"/>
    </source>
</evidence>
<protein>
    <submittedName>
        <fullName evidence="2">GNAT family N-acetyltransferase</fullName>
    </submittedName>
</protein>